<keyword evidence="2" id="KW-0547">Nucleotide-binding</keyword>
<evidence type="ECO:0000259" key="1">
    <source>
        <dbReference type="Pfam" id="PF00005"/>
    </source>
</evidence>
<dbReference type="PANTHER" id="PTHR43394">
    <property type="entry name" value="ATP-DEPENDENT PERMEASE MDL1, MITOCHONDRIAL"/>
    <property type="match status" value="1"/>
</dbReference>
<dbReference type="InterPro" id="IPR039421">
    <property type="entry name" value="Type_1_exporter"/>
</dbReference>
<accession>A0A120G0J5</accession>
<dbReference type="AlphaFoldDB" id="A0A120G0J5"/>
<gene>
    <name evidence="2" type="ORF">PFL603g_02686</name>
</gene>
<dbReference type="Proteomes" id="UP000063434">
    <property type="component" value="Unassembled WGS sequence"/>
</dbReference>
<dbReference type="SUPFAM" id="SSF52540">
    <property type="entry name" value="P-loop containing nucleoside triphosphate hydrolases"/>
    <property type="match status" value="1"/>
</dbReference>
<dbReference type="InterPro" id="IPR027417">
    <property type="entry name" value="P-loop_NTPase"/>
</dbReference>
<keyword evidence="2" id="KW-0067">ATP-binding</keyword>
<protein>
    <submittedName>
        <fullName evidence="2">Putative ABC transporter ATP-binding protein</fullName>
    </submittedName>
</protein>
<dbReference type="EMBL" id="LCYC01000039">
    <property type="protein sequence ID" value="KWV76346.1"/>
    <property type="molecule type" value="Genomic_DNA"/>
</dbReference>
<proteinExistence type="predicted"/>
<dbReference type="InterPro" id="IPR003439">
    <property type="entry name" value="ABC_transporter-like_ATP-bd"/>
</dbReference>
<dbReference type="GO" id="GO:0015421">
    <property type="term" value="F:ABC-type oligopeptide transporter activity"/>
    <property type="evidence" value="ECO:0007669"/>
    <property type="project" value="TreeGrafter"/>
</dbReference>
<evidence type="ECO:0000313" key="2">
    <source>
        <dbReference type="EMBL" id="KWV76346.1"/>
    </source>
</evidence>
<feature type="domain" description="ABC transporter" evidence="1">
    <location>
        <begin position="2"/>
        <end position="78"/>
    </location>
</feature>
<comment type="caution">
    <text evidence="2">The sequence shown here is derived from an EMBL/GenBank/DDBJ whole genome shotgun (WGS) entry which is preliminary data.</text>
</comment>
<name>A0A120G0J5_PSEFL</name>
<dbReference type="GO" id="GO:0005524">
    <property type="term" value="F:ATP binding"/>
    <property type="evidence" value="ECO:0007669"/>
    <property type="project" value="UniProtKB-KW"/>
</dbReference>
<dbReference type="PANTHER" id="PTHR43394:SF1">
    <property type="entry name" value="ATP-BINDING CASSETTE SUB-FAMILY B MEMBER 10, MITOCHONDRIAL"/>
    <property type="match status" value="1"/>
</dbReference>
<sequence>MRNINLHLVPGKSLALVGENGSGKTSLIKLLTRLYSSDEGRILLDGSDLQYWDEQPLRQRIGVIFQDYIRYLMTVGENLGVGDVDAF</sequence>
<evidence type="ECO:0000313" key="3">
    <source>
        <dbReference type="Proteomes" id="UP000063434"/>
    </source>
</evidence>
<organism evidence="2 3">
    <name type="scientific">Pseudomonas fluorescens</name>
    <dbReference type="NCBI Taxonomy" id="294"/>
    <lineage>
        <taxon>Bacteria</taxon>
        <taxon>Pseudomonadati</taxon>
        <taxon>Pseudomonadota</taxon>
        <taxon>Gammaproteobacteria</taxon>
        <taxon>Pseudomonadales</taxon>
        <taxon>Pseudomonadaceae</taxon>
        <taxon>Pseudomonas</taxon>
    </lineage>
</organism>
<reference evidence="2 3" key="1">
    <citation type="submission" date="2015-05" db="EMBL/GenBank/DDBJ databases">
        <title>A genomic and transcriptomic approach to investigate the blue pigment phenotype in Pseudomonas fluorescens.</title>
        <authorList>
            <person name="Andreani N.A."/>
            <person name="Cardazzo B."/>
        </authorList>
    </citation>
    <scope>NUCLEOTIDE SEQUENCE [LARGE SCALE GENOMIC DNA]</scope>
    <source>
        <strain evidence="2 3">Ps_40</strain>
    </source>
</reference>
<dbReference type="Pfam" id="PF00005">
    <property type="entry name" value="ABC_tran"/>
    <property type="match status" value="1"/>
</dbReference>
<dbReference type="GO" id="GO:0016887">
    <property type="term" value="F:ATP hydrolysis activity"/>
    <property type="evidence" value="ECO:0007669"/>
    <property type="project" value="InterPro"/>
</dbReference>
<dbReference type="Gene3D" id="3.40.50.300">
    <property type="entry name" value="P-loop containing nucleotide triphosphate hydrolases"/>
    <property type="match status" value="1"/>
</dbReference>
<dbReference type="PATRIC" id="fig|294.195.peg.2869"/>